<organism evidence="3 4">
    <name type="scientific">Lentzea albida</name>
    <dbReference type="NCBI Taxonomy" id="65499"/>
    <lineage>
        <taxon>Bacteria</taxon>
        <taxon>Bacillati</taxon>
        <taxon>Actinomycetota</taxon>
        <taxon>Actinomycetes</taxon>
        <taxon>Pseudonocardiales</taxon>
        <taxon>Pseudonocardiaceae</taxon>
        <taxon>Lentzea</taxon>
    </lineage>
</organism>
<dbReference type="OrthoDB" id="3660483at2"/>
<dbReference type="EMBL" id="FOFV01000003">
    <property type="protein sequence ID" value="SEQ54592.1"/>
    <property type="molecule type" value="Genomic_DNA"/>
</dbReference>
<feature type="domain" description="Tachylectin 2" evidence="2">
    <location>
        <begin position="44"/>
        <end position="271"/>
    </location>
</feature>
<feature type="signal peptide" evidence="1">
    <location>
        <begin position="1"/>
        <end position="32"/>
    </location>
</feature>
<protein>
    <submittedName>
        <fullName evidence="3">Tachylectin</fullName>
    </submittedName>
</protein>
<proteinExistence type="predicted"/>
<evidence type="ECO:0000313" key="3">
    <source>
        <dbReference type="EMBL" id="SEQ54592.1"/>
    </source>
</evidence>
<dbReference type="STRING" id="65499.SAMN04488000_103308"/>
<dbReference type="InterPro" id="IPR023294">
    <property type="entry name" value="Tachylectin2"/>
</dbReference>
<dbReference type="RefSeq" id="WP_089913471.1">
    <property type="nucleotide sequence ID" value="NZ_FOFV01000003.1"/>
</dbReference>
<dbReference type="Pfam" id="PF14517">
    <property type="entry name" value="Tachylectin"/>
    <property type="match status" value="1"/>
</dbReference>
<feature type="chain" id="PRO_5011468978" evidence="1">
    <location>
        <begin position="33"/>
        <end position="645"/>
    </location>
</feature>
<sequence length="645" mass="68493">MKKKLRSLVLSAALAAGAVTVTTAVTVGTASAAECAATANIFTMQADGDLWLYRHASPSGGEFSWAGAQQVGSGWGGKTFAGPDGWLFNITTGGELRRLRYNGGGWDIMPGGGQFQAIGSGWQAYVQAANRGKITADADGSIYTLEGDRVRWWSFDHGAGAWAPDSGRVLDVGWSRFDQITASGSGGLQARDASGVLHRFRYHRDTGRFIVHDLGAAGWTNHSRLFSAGGDVYYAVRPGTGELLWNRFEEYVDNGAWQSGSGSVIGTDWGTDVDITATTNGCSVADLSEPPTWVRVTDENSVPPVVVTPASGGTHLVDTNFDNEIIDTHSTGPQWGTRVVAGRYSGVSGPVLDDEAGTAMIGATEFGTGDVELFTLRDGQWQAPLSLGGRMEWTPAAVRRSDGTLAVYAMGSLGPYGPSQRQLVYYTEQLPGGEFLAWRQFGDRHTKYFGAPEVVSDGDETTIVLFTSGLAEWFRHTPGSPPVRKGTLNGGGRVSLTGDGQGGIIVVGHHMSNGKQEIGLLREKADRSGFEENWELVGGEIPAGTEGVPPFARVLPNGSVAVTVIGDFRRPLVTTSTVSGARGFHPWAAVAPDLEHVFLDAPSLGLTRSGDVVLTERRGDQIHHWRASVPGDPAAPLQFTGGRIS</sequence>
<evidence type="ECO:0000313" key="4">
    <source>
        <dbReference type="Proteomes" id="UP000199503"/>
    </source>
</evidence>
<evidence type="ECO:0000256" key="1">
    <source>
        <dbReference type="SAM" id="SignalP"/>
    </source>
</evidence>
<dbReference type="Gene3D" id="2.115.10.10">
    <property type="entry name" value="Tachylectin 2"/>
    <property type="match status" value="1"/>
</dbReference>
<keyword evidence="1" id="KW-0732">Signal</keyword>
<dbReference type="SUPFAM" id="SSF50934">
    <property type="entry name" value="Tachylectin-2"/>
    <property type="match status" value="1"/>
</dbReference>
<keyword evidence="4" id="KW-1185">Reference proteome</keyword>
<name>A0A1H9GWU4_9PSEU</name>
<dbReference type="AlphaFoldDB" id="A0A1H9GWU4"/>
<dbReference type="SUPFAM" id="SSF89372">
    <property type="entry name" value="Fucose-specific lectin"/>
    <property type="match status" value="1"/>
</dbReference>
<reference evidence="4" key="1">
    <citation type="submission" date="2016-10" db="EMBL/GenBank/DDBJ databases">
        <authorList>
            <person name="Varghese N."/>
            <person name="Submissions S."/>
        </authorList>
    </citation>
    <scope>NUCLEOTIDE SEQUENCE [LARGE SCALE GENOMIC DNA]</scope>
    <source>
        <strain evidence="4">DSM 44437</strain>
    </source>
</reference>
<gene>
    <name evidence="3" type="ORF">SAMN04488000_103308</name>
</gene>
<dbReference type="InterPro" id="IPR036813">
    <property type="entry name" value="Tachylectin2_sf"/>
</dbReference>
<accession>A0A1H9GWU4</accession>
<evidence type="ECO:0000259" key="2">
    <source>
        <dbReference type="Pfam" id="PF14517"/>
    </source>
</evidence>
<dbReference type="Proteomes" id="UP000199503">
    <property type="component" value="Unassembled WGS sequence"/>
</dbReference>